<keyword evidence="2" id="KW-1185">Reference proteome</keyword>
<dbReference type="Proteomes" id="UP001302059">
    <property type="component" value="Unassembled WGS sequence"/>
</dbReference>
<name>A0ABT7JFQ7_9DEIO</name>
<dbReference type="RefSeq" id="WP_285522377.1">
    <property type="nucleotide sequence ID" value="NZ_JASNGB010000039.1"/>
</dbReference>
<proteinExistence type="predicted"/>
<dbReference type="EMBL" id="JASNGB010000039">
    <property type="protein sequence ID" value="MDL2343781.1"/>
    <property type="molecule type" value="Genomic_DNA"/>
</dbReference>
<protein>
    <submittedName>
        <fullName evidence="1">Uncharacterized protein</fullName>
    </submittedName>
</protein>
<accession>A0ABT7JFQ7</accession>
<evidence type="ECO:0000313" key="2">
    <source>
        <dbReference type="Proteomes" id="UP001302059"/>
    </source>
</evidence>
<comment type="caution">
    <text evidence="1">The sequence shown here is derived from an EMBL/GenBank/DDBJ whole genome shotgun (WGS) entry which is preliminary data.</text>
</comment>
<gene>
    <name evidence="1" type="ORF">QOL99_06425</name>
</gene>
<evidence type="ECO:0000313" key="1">
    <source>
        <dbReference type="EMBL" id="MDL2343781.1"/>
    </source>
</evidence>
<reference evidence="1 2" key="1">
    <citation type="submission" date="2023-05" db="EMBL/GenBank/DDBJ databases">
        <authorList>
            <person name="Gao F."/>
        </authorList>
    </citation>
    <scope>NUCLEOTIDE SEQUENCE [LARGE SCALE GENOMIC DNA]</scope>
    <source>
        <strain evidence="1 2">MIMF12</strain>
    </source>
</reference>
<sequence>MPEVDSLTVHILAMVAGKTVAGKKAKMISTRIKDALTCPDR</sequence>
<organism evidence="1 2">
    <name type="scientific">Deinococcus rhizophilus</name>
    <dbReference type="NCBI Taxonomy" id="3049544"/>
    <lineage>
        <taxon>Bacteria</taxon>
        <taxon>Thermotogati</taxon>
        <taxon>Deinococcota</taxon>
        <taxon>Deinococci</taxon>
        <taxon>Deinococcales</taxon>
        <taxon>Deinococcaceae</taxon>
        <taxon>Deinococcus</taxon>
    </lineage>
</organism>